<evidence type="ECO:0000313" key="1">
    <source>
        <dbReference type="EMBL" id="MDR6291492.1"/>
    </source>
</evidence>
<dbReference type="Pfam" id="PF00353">
    <property type="entry name" value="HemolysinCabind"/>
    <property type="match status" value="1"/>
</dbReference>
<dbReference type="Proteomes" id="UP001262410">
    <property type="component" value="Unassembled WGS sequence"/>
</dbReference>
<reference evidence="1 2" key="1">
    <citation type="submission" date="2023-07" db="EMBL/GenBank/DDBJ databases">
        <title>Sorghum-associated microbial communities from plants grown in Nebraska, USA.</title>
        <authorList>
            <person name="Schachtman D."/>
        </authorList>
    </citation>
    <scope>NUCLEOTIDE SEQUENCE [LARGE SCALE GENOMIC DNA]</scope>
    <source>
        <strain evidence="1 2">584</strain>
    </source>
</reference>
<dbReference type="InterPro" id="IPR001343">
    <property type="entry name" value="Hemolysn_Ca-bd"/>
</dbReference>
<dbReference type="RefSeq" id="WP_309796748.1">
    <property type="nucleotide sequence ID" value="NZ_JAVDPW010000007.1"/>
</dbReference>
<accession>A0ABU1JT88</accession>
<gene>
    <name evidence="1" type="ORF">E9232_004026</name>
</gene>
<dbReference type="InterPro" id="IPR011049">
    <property type="entry name" value="Serralysin-like_metalloprot_C"/>
</dbReference>
<organism evidence="1 2">
    <name type="scientific">Inquilinus ginsengisoli</name>
    <dbReference type="NCBI Taxonomy" id="363840"/>
    <lineage>
        <taxon>Bacteria</taxon>
        <taxon>Pseudomonadati</taxon>
        <taxon>Pseudomonadota</taxon>
        <taxon>Alphaproteobacteria</taxon>
        <taxon>Rhodospirillales</taxon>
        <taxon>Rhodospirillaceae</taxon>
        <taxon>Inquilinus</taxon>
    </lineage>
</organism>
<proteinExistence type="predicted"/>
<dbReference type="Gene3D" id="2.150.10.10">
    <property type="entry name" value="Serralysin-like metalloprotease, C-terminal"/>
    <property type="match status" value="1"/>
</dbReference>
<dbReference type="SUPFAM" id="SSF51120">
    <property type="entry name" value="beta-Roll"/>
    <property type="match status" value="1"/>
</dbReference>
<keyword evidence="2" id="KW-1185">Reference proteome</keyword>
<evidence type="ECO:0000313" key="2">
    <source>
        <dbReference type="Proteomes" id="UP001262410"/>
    </source>
</evidence>
<name>A0ABU1JT88_9PROT</name>
<sequence>MPISLQTAGGDGEGDTLTWVEQVVASAFADDLAGDAGNNTLCGVAGNDVIAGGADVLKTRRR</sequence>
<comment type="caution">
    <text evidence="1">The sequence shown here is derived from an EMBL/GenBank/DDBJ whole genome shotgun (WGS) entry which is preliminary data.</text>
</comment>
<protein>
    <submittedName>
        <fullName evidence="1">Ca2+-binding RTX toxin-like protein</fullName>
    </submittedName>
</protein>
<dbReference type="EMBL" id="JAVDPW010000007">
    <property type="protein sequence ID" value="MDR6291492.1"/>
    <property type="molecule type" value="Genomic_DNA"/>
</dbReference>